<organism evidence="1 2">
    <name type="scientific">Panagrolaimus sp. JU765</name>
    <dbReference type="NCBI Taxonomy" id="591449"/>
    <lineage>
        <taxon>Eukaryota</taxon>
        <taxon>Metazoa</taxon>
        <taxon>Ecdysozoa</taxon>
        <taxon>Nematoda</taxon>
        <taxon>Chromadorea</taxon>
        <taxon>Rhabditida</taxon>
        <taxon>Tylenchina</taxon>
        <taxon>Panagrolaimomorpha</taxon>
        <taxon>Panagrolaimoidea</taxon>
        <taxon>Panagrolaimidae</taxon>
        <taxon>Panagrolaimus</taxon>
    </lineage>
</organism>
<protein>
    <submittedName>
        <fullName evidence="2">CUB-like domain-containing protein</fullName>
    </submittedName>
</protein>
<name>A0AC34R0F7_9BILA</name>
<reference evidence="2" key="1">
    <citation type="submission" date="2022-11" db="UniProtKB">
        <authorList>
            <consortium name="WormBaseParasite"/>
        </authorList>
    </citation>
    <scope>IDENTIFICATION</scope>
</reference>
<dbReference type="Proteomes" id="UP000887576">
    <property type="component" value="Unplaced"/>
</dbReference>
<accession>A0AC34R0F7</accession>
<evidence type="ECO:0000313" key="1">
    <source>
        <dbReference type="Proteomes" id="UP000887576"/>
    </source>
</evidence>
<sequence length="642" mass="69882">MKLCVLLLLFVPGIRGLQLPTVVTLCQNNTVPSAAFNLRPILIQTPNFGTGAYPANQNCSLTFLSNSWNIVVDYIALASQDYVSITDGTSNLNAKLMNQKATDLTRVYSTTTGFTISLTGLSPTTTAGFRAYAWVAGTLNLNSPDLTTDNVLTSDANETDVFPVKQPGDLYLYYSRTADINVALNNTPISDVSNKITNTPYLLPNAPVGSQYSVSQTNNRFIFIYRVTGGQTNTTNVSTTLTNAAPSVDLNFPETGGIYANNVVYTRTITFDGVQTISFQFSVFETEDKYDVLTITTPQGNRQTITGPLIDGNGQDYPDSNGGWIRSFAFYNVTSPVQMVFTSNGAIGGIGYKVKVTRGPYVPPSTVMTTPTVPTTTPFVGTTQAANFSSANNPMFFSSVGYPNTLPKGWNKIWQFNPVNTSFWSVFILLDYGTTFWQNTGTQLTVYTGKSTSPQPWDILRSYNFNSIANEPLQALAPAPGQSLSVEFNSGNTSLSDMANVLGVRFLIAMLDTNSINRTASSNSSAPIDRIVANSPINDVTNGYPNYLYPNTTQIYRYFPANDSIQILFYLFNYGSTFDYNNAQLTVYTGNSTDEPNQADILIQYKTRADAQVAVVANPVGKPLSVRFTTTQGLALPGQQLG</sequence>
<evidence type="ECO:0000313" key="2">
    <source>
        <dbReference type="WBParaSite" id="JU765_v2.g2198.t1"/>
    </source>
</evidence>
<proteinExistence type="predicted"/>
<dbReference type="WBParaSite" id="JU765_v2.g2198.t1">
    <property type="protein sequence ID" value="JU765_v2.g2198.t1"/>
    <property type="gene ID" value="JU765_v2.g2198"/>
</dbReference>